<reference evidence="4 5" key="1">
    <citation type="submission" date="2020-05" db="EMBL/GenBank/DDBJ databases">
        <title>Gimesia benthica sp. nov., a novel planctomycete isolated from a deep-sea water sample of the Northwest Indian Ocean.</title>
        <authorList>
            <person name="Wang J."/>
            <person name="Ruan C."/>
            <person name="Song L."/>
            <person name="Zhu Y."/>
            <person name="Li A."/>
            <person name="Zheng X."/>
            <person name="Wang L."/>
            <person name="Lu Z."/>
            <person name="Huang Y."/>
            <person name="Du W."/>
            <person name="Zhou Y."/>
            <person name="Huang L."/>
            <person name="Dai X."/>
        </authorList>
    </citation>
    <scope>NUCLEOTIDE SEQUENCE [LARGE SCALE GENOMIC DNA]</scope>
    <source>
        <strain evidence="4 5">YYQ-30</strain>
    </source>
</reference>
<evidence type="ECO:0000256" key="2">
    <source>
        <dbReference type="SAM" id="SignalP"/>
    </source>
</evidence>
<protein>
    <submittedName>
        <fullName evidence="4">Sulfurtransferase</fullName>
    </submittedName>
</protein>
<dbReference type="InterPro" id="IPR001763">
    <property type="entry name" value="Rhodanese-like_dom"/>
</dbReference>
<evidence type="ECO:0000313" key="4">
    <source>
        <dbReference type="EMBL" id="NNU80287.1"/>
    </source>
</evidence>
<dbReference type="InterPro" id="IPR051126">
    <property type="entry name" value="Thiosulfate_sulfurtransferase"/>
</dbReference>
<dbReference type="PANTHER" id="PTHR43855">
    <property type="entry name" value="THIOSULFATE SULFURTRANSFERASE"/>
    <property type="match status" value="1"/>
</dbReference>
<proteinExistence type="predicted"/>
<sequence>MKNMIFAAVTAAFMAVPALAQQDQGFGPLIAAEELAEVKDSVEPLILDIRMGEVDGKPAYEAGHIEGAVFAPYRMFRGPDENPGQLPSNEELTQNFRLWGVEQDRPTVIVHQGNDETDFGGAARVYWTLKSAGVSEIAIINGGMNAWVKAGLPTTTEAYTEFPSDITVEISDQWLATQEEILAIVEGQDTGLLLDSRPEAFWTGDAAHAAAARPGTLPQSQYFTHSRWFSDDPSLIDVAAVTRLVEENGYTGQDQLVSFCNTGHWAATNWFVLSELGGVENVKLYPESMVGWSNAGLPMDNVPGPLKNLWKQVTSIF</sequence>
<keyword evidence="5" id="KW-1185">Reference proteome</keyword>
<evidence type="ECO:0000259" key="3">
    <source>
        <dbReference type="PROSITE" id="PS50206"/>
    </source>
</evidence>
<comment type="caution">
    <text evidence="4">The sequence shown here is derived from an EMBL/GenBank/DDBJ whole genome shotgun (WGS) entry which is preliminary data.</text>
</comment>
<dbReference type="AlphaFoldDB" id="A0A849L237"/>
<dbReference type="SMART" id="SM00450">
    <property type="entry name" value="RHOD"/>
    <property type="match status" value="2"/>
</dbReference>
<dbReference type="SUPFAM" id="SSF52821">
    <property type="entry name" value="Rhodanese/Cell cycle control phosphatase"/>
    <property type="match status" value="2"/>
</dbReference>
<feature type="domain" description="Rhodanese" evidence="3">
    <location>
        <begin position="187"/>
        <end position="301"/>
    </location>
</feature>
<dbReference type="Gene3D" id="3.40.250.10">
    <property type="entry name" value="Rhodanese-like domain"/>
    <property type="match status" value="2"/>
</dbReference>
<evidence type="ECO:0000256" key="1">
    <source>
        <dbReference type="ARBA" id="ARBA00022737"/>
    </source>
</evidence>
<gene>
    <name evidence="4" type="ORF">HMH01_07520</name>
</gene>
<dbReference type="EMBL" id="JABFBC010000001">
    <property type="protein sequence ID" value="NNU80287.1"/>
    <property type="molecule type" value="Genomic_DNA"/>
</dbReference>
<feature type="domain" description="Rhodanese" evidence="3">
    <location>
        <begin position="40"/>
        <end position="156"/>
    </location>
</feature>
<keyword evidence="1" id="KW-0677">Repeat</keyword>
<dbReference type="RefSeq" id="WP_171323917.1">
    <property type="nucleotide sequence ID" value="NZ_JABFBC010000001.1"/>
</dbReference>
<feature type="signal peptide" evidence="2">
    <location>
        <begin position="1"/>
        <end position="20"/>
    </location>
</feature>
<dbReference type="Pfam" id="PF00581">
    <property type="entry name" value="Rhodanese"/>
    <property type="match status" value="2"/>
</dbReference>
<dbReference type="GO" id="GO:0016740">
    <property type="term" value="F:transferase activity"/>
    <property type="evidence" value="ECO:0007669"/>
    <property type="project" value="UniProtKB-KW"/>
</dbReference>
<name>A0A849L237_9RHOB</name>
<feature type="chain" id="PRO_5033001479" evidence="2">
    <location>
        <begin position="21"/>
        <end position="317"/>
    </location>
</feature>
<dbReference type="InterPro" id="IPR036873">
    <property type="entry name" value="Rhodanese-like_dom_sf"/>
</dbReference>
<dbReference type="CDD" id="cd01448">
    <property type="entry name" value="TST_Repeat_1"/>
    <property type="match status" value="1"/>
</dbReference>
<dbReference type="PROSITE" id="PS50206">
    <property type="entry name" value="RHODANESE_3"/>
    <property type="match status" value="2"/>
</dbReference>
<dbReference type="PANTHER" id="PTHR43855:SF1">
    <property type="entry name" value="THIOSULFATE SULFURTRANSFERASE"/>
    <property type="match status" value="1"/>
</dbReference>
<keyword evidence="4" id="KW-0808">Transferase</keyword>
<accession>A0A849L237</accession>
<dbReference type="Proteomes" id="UP000572377">
    <property type="component" value="Unassembled WGS sequence"/>
</dbReference>
<evidence type="ECO:0000313" key="5">
    <source>
        <dbReference type="Proteomes" id="UP000572377"/>
    </source>
</evidence>
<organism evidence="4 5">
    <name type="scientific">Halovulum dunhuangense</name>
    <dbReference type="NCBI Taxonomy" id="1505036"/>
    <lineage>
        <taxon>Bacteria</taxon>
        <taxon>Pseudomonadati</taxon>
        <taxon>Pseudomonadota</taxon>
        <taxon>Alphaproteobacteria</taxon>
        <taxon>Rhodobacterales</taxon>
        <taxon>Paracoccaceae</taxon>
        <taxon>Halovulum</taxon>
    </lineage>
</organism>
<keyword evidence="2" id="KW-0732">Signal</keyword>